<dbReference type="Proteomes" id="UP001497535">
    <property type="component" value="Unassembled WGS sequence"/>
</dbReference>
<evidence type="ECO:0000313" key="1">
    <source>
        <dbReference type="EMBL" id="CAK5098941.1"/>
    </source>
</evidence>
<sequence length="205" mass="24076">MRRQLYWTKETIIDLEESAAIVEELDEKIKEKIERLPATIREEKMVEYRKWVKEAAVKNILEAATTHLGNWKQHRVRLAQRLDLPIDLEESMNESQTSNRTEMKRLQRPQIQLRRFDGSIENWCSFWETFRVLIHDDNALSHVEKFNILESILDNEAKDLVGGLQMTNEGYNTAIDLLLSKFGSEKKLIRSLNHELLNLPNSESS</sequence>
<accession>A0ACB1APX3</accession>
<protein>
    <submittedName>
        <fullName evidence="1">Uncharacterized protein</fullName>
    </submittedName>
</protein>
<organism evidence="1 2">
    <name type="scientific">Meloidogyne enterolobii</name>
    <name type="common">Root-knot nematode worm</name>
    <name type="synonym">Meloidogyne mayaguensis</name>
    <dbReference type="NCBI Taxonomy" id="390850"/>
    <lineage>
        <taxon>Eukaryota</taxon>
        <taxon>Metazoa</taxon>
        <taxon>Ecdysozoa</taxon>
        <taxon>Nematoda</taxon>
        <taxon>Chromadorea</taxon>
        <taxon>Rhabditida</taxon>
        <taxon>Tylenchina</taxon>
        <taxon>Tylenchomorpha</taxon>
        <taxon>Tylenchoidea</taxon>
        <taxon>Meloidogynidae</taxon>
        <taxon>Meloidogyninae</taxon>
        <taxon>Meloidogyne</taxon>
    </lineage>
</organism>
<evidence type="ECO:0000313" key="2">
    <source>
        <dbReference type="Proteomes" id="UP001497535"/>
    </source>
</evidence>
<comment type="caution">
    <text evidence="1">The sequence shown here is derived from an EMBL/GenBank/DDBJ whole genome shotgun (WGS) entry which is preliminary data.</text>
</comment>
<gene>
    <name evidence="1" type="ORF">MENTE1834_LOCUS41720</name>
</gene>
<keyword evidence="2" id="KW-1185">Reference proteome</keyword>
<dbReference type="EMBL" id="CAVMJV010000105">
    <property type="protein sequence ID" value="CAK5098941.1"/>
    <property type="molecule type" value="Genomic_DNA"/>
</dbReference>
<reference evidence="1" key="1">
    <citation type="submission" date="2023-11" db="EMBL/GenBank/DDBJ databases">
        <authorList>
            <person name="Poullet M."/>
        </authorList>
    </citation>
    <scope>NUCLEOTIDE SEQUENCE</scope>
    <source>
        <strain evidence="1">E1834</strain>
    </source>
</reference>
<name>A0ACB1APX3_MELEN</name>
<proteinExistence type="predicted"/>